<organism evidence="12 18">
    <name type="scientific">Metallosphaera sedula</name>
    <dbReference type="NCBI Taxonomy" id="43687"/>
    <lineage>
        <taxon>Archaea</taxon>
        <taxon>Thermoproteota</taxon>
        <taxon>Thermoprotei</taxon>
        <taxon>Sulfolobales</taxon>
        <taxon>Sulfolobaceae</taxon>
        <taxon>Metallosphaera</taxon>
    </lineage>
</organism>
<dbReference type="OMA" id="DRENTSM"/>
<dbReference type="InterPro" id="IPR043129">
    <property type="entry name" value="ATPase_NBD"/>
</dbReference>
<dbReference type="Proteomes" id="UP000029084">
    <property type="component" value="Chromosome"/>
</dbReference>
<keyword evidence="5" id="KW-0863">Zinc-finger</keyword>
<dbReference type="Gene3D" id="3.30.420.360">
    <property type="match status" value="1"/>
</dbReference>
<evidence type="ECO:0000256" key="2">
    <source>
        <dbReference type="ARBA" id="ARBA00008097"/>
    </source>
</evidence>
<proteinExistence type="inferred from homology"/>
<comment type="pathway">
    <text evidence="1">Protein modification; [NiFe] hydrogenase maturation.</text>
</comment>
<dbReference type="GeneID" id="97614008"/>
<comment type="similarity">
    <text evidence="2 8">Belongs to the carbamoyltransferase HypF family.</text>
</comment>
<dbReference type="Proteomes" id="UP000068832">
    <property type="component" value="Chromosome"/>
</dbReference>
<dbReference type="InterPro" id="IPR006070">
    <property type="entry name" value="Sua5-like_dom"/>
</dbReference>
<dbReference type="Gene3D" id="3.30.110.120">
    <property type="match status" value="1"/>
</dbReference>
<reference evidence="12 18" key="1">
    <citation type="journal article" date="2014" name="J. Bacteriol.">
        <title>Role of an Archaeal PitA Transporter in the Copper and Arsenic Resistance of Metallosphaera sedula, an Extreme Thermoacidophile.</title>
        <authorList>
            <person name="McCarthy S."/>
            <person name="Ai C."/>
            <person name="Wheaton G."/>
            <person name="Tevatia R."/>
            <person name="Eckrich V."/>
            <person name="Kelly R."/>
            <person name="Blum P."/>
        </authorList>
    </citation>
    <scope>NUCLEOTIDE SEQUENCE [LARGE SCALE GENOMIC DNA]</scope>
    <source>
        <strain evidence="12 18">CuR1</strain>
    </source>
</reference>
<dbReference type="GO" id="GO:0016874">
    <property type="term" value="F:ligase activity"/>
    <property type="evidence" value="ECO:0007669"/>
    <property type="project" value="UniProtKB-UniRule"/>
</dbReference>
<evidence type="ECO:0000313" key="21">
    <source>
        <dbReference type="Proteomes" id="UP000062398"/>
    </source>
</evidence>
<dbReference type="PANTHER" id="PTHR42959:SF1">
    <property type="entry name" value="CARBAMOYLTRANSFERASE HYPF"/>
    <property type="match status" value="1"/>
</dbReference>
<dbReference type="Proteomes" id="UP000061362">
    <property type="component" value="Chromosome"/>
</dbReference>
<dbReference type="SUPFAM" id="SSF53067">
    <property type="entry name" value="Actin-like ATPase domain"/>
    <property type="match status" value="1"/>
</dbReference>
<evidence type="ECO:0000313" key="16">
    <source>
        <dbReference type="EMBL" id="AKV80724.1"/>
    </source>
</evidence>
<dbReference type="PIRSF" id="PIRSF006256">
    <property type="entry name" value="CMPcnvr_hdrg_mat"/>
    <property type="match status" value="1"/>
</dbReference>
<dbReference type="PROSITE" id="PS51163">
    <property type="entry name" value="YRDC"/>
    <property type="match status" value="1"/>
</dbReference>
<feature type="domain" description="YrdC-like" evidence="11">
    <location>
        <begin position="200"/>
        <end position="386"/>
    </location>
</feature>
<dbReference type="EMBL" id="CP012176">
    <property type="protein sequence ID" value="AKV82966.1"/>
    <property type="molecule type" value="Genomic_DNA"/>
</dbReference>
<dbReference type="InterPro" id="IPR017945">
    <property type="entry name" value="DHBP_synth_RibB-like_a/b_dom"/>
</dbReference>
<keyword evidence="9" id="KW-0378">Hydrolase</keyword>
<evidence type="ECO:0000256" key="4">
    <source>
        <dbReference type="ARBA" id="ARBA00022723"/>
    </source>
</evidence>
<keyword evidence="6" id="KW-0862">Zinc</keyword>
<dbReference type="UniPathway" id="UPA00335"/>
<dbReference type="Proteomes" id="UP000056255">
    <property type="component" value="Chromosome"/>
</dbReference>
<dbReference type="NCBIfam" id="TIGR00143">
    <property type="entry name" value="hypF"/>
    <property type="match status" value="1"/>
</dbReference>
<gene>
    <name evidence="12" type="ORF">HA72_0915</name>
    <name evidence="13" type="ORF">MsedA_0931</name>
    <name evidence="14" type="ORF">MsedB_0932</name>
    <name evidence="15" type="ORF">MsedC_0931</name>
    <name evidence="16" type="ORF">MsedD_0932</name>
    <name evidence="17" type="ORF">MsedE_0932</name>
</gene>
<keyword evidence="3" id="KW-0436">Ligase</keyword>
<dbReference type="EMBL" id="CP012174">
    <property type="protein sequence ID" value="AKV78479.1"/>
    <property type="molecule type" value="Genomic_DNA"/>
</dbReference>
<dbReference type="EMBL" id="CP008822">
    <property type="protein sequence ID" value="AIM27073.1"/>
    <property type="molecule type" value="Genomic_DNA"/>
</dbReference>
<dbReference type="EMBL" id="CP012173">
    <property type="protein sequence ID" value="AKV76226.1"/>
    <property type="molecule type" value="Genomic_DNA"/>
</dbReference>
<dbReference type="InterPro" id="IPR041440">
    <property type="entry name" value="HypF_C"/>
</dbReference>
<evidence type="ECO:0000313" key="19">
    <source>
        <dbReference type="Proteomes" id="UP000056255"/>
    </source>
</evidence>
<evidence type="ECO:0000313" key="23">
    <source>
        <dbReference type="Proteomes" id="UP000068832"/>
    </source>
</evidence>
<evidence type="ECO:0000256" key="8">
    <source>
        <dbReference type="PIRNR" id="PIRNR006256"/>
    </source>
</evidence>
<dbReference type="GO" id="GO:0016743">
    <property type="term" value="F:carboxyl- or carbamoyltransferase activity"/>
    <property type="evidence" value="ECO:0007669"/>
    <property type="project" value="UniProtKB-UniRule"/>
</dbReference>
<evidence type="ECO:0000313" key="17">
    <source>
        <dbReference type="EMBL" id="AKV82966.1"/>
    </source>
</evidence>
<dbReference type="InterPro" id="IPR011125">
    <property type="entry name" value="Znf_HypF"/>
</dbReference>
<dbReference type="Gene3D" id="3.90.870.50">
    <property type="match status" value="1"/>
</dbReference>
<dbReference type="Pfam" id="PF22521">
    <property type="entry name" value="HypF_C_2"/>
    <property type="match status" value="1"/>
</dbReference>
<evidence type="ECO:0000256" key="1">
    <source>
        <dbReference type="ARBA" id="ARBA00004711"/>
    </source>
</evidence>
<dbReference type="EMBL" id="CP012172">
    <property type="protein sequence ID" value="AKV73987.1"/>
    <property type="molecule type" value="Genomic_DNA"/>
</dbReference>
<dbReference type="PROSITE" id="PS51160">
    <property type="entry name" value="ACYLPHOSPHATASE_3"/>
    <property type="match status" value="1"/>
</dbReference>
<dbReference type="Pfam" id="PF07503">
    <property type="entry name" value="zf-HYPF"/>
    <property type="match status" value="2"/>
</dbReference>
<dbReference type="RefSeq" id="WP_012020874.1">
    <property type="nucleotide sequence ID" value="NZ_CP008822.1"/>
</dbReference>
<dbReference type="OrthoDB" id="371970at2157"/>
<name>A0A088E539_9CREN</name>
<dbReference type="Gene3D" id="3.30.420.40">
    <property type="match status" value="1"/>
</dbReference>
<evidence type="ECO:0000256" key="7">
    <source>
        <dbReference type="ARBA" id="ARBA00048220"/>
    </source>
</evidence>
<dbReference type="InterPro" id="IPR055128">
    <property type="entry name" value="HypF_C_2"/>
</dbReference>
<dbReference type="Pfam" id="PF01300">
    <property type="entry name" value="Sua5_yciO_yrdC"/>
    <property type="match status" value="1"/>
</dbReference>
<dbReference type="PATRIC" id="fig|43687.5.peg.944"/>
<dbReference type="InterPro" id="IPR004421">
    <property type="entry name" value="Carbamoyltransferase_HypF"/>
</dbReference>
<evidence type="ECO:0000259" key="11">
    <source>
        <dbReference type="PROSITE" id="PS51163"/>
    </source>
</evidence>
<dbReference type="InterPro" id="IPR036046">
    <property type="entry name" value="Acylphosphatase-like_dom_sf"/>
</dbReference>
<dbReference type="GO" id="GO:0051604">
    <property type="term" value="P:protein maturation"/>
    <property type="evidence" value="ECO:0007669"/>
    <property type="project" value="TreeGrafter"/>
</dbReference>
<dbReference type="Proteomes" id="UP000062475">
    <property type="component" value="Chromosome"/>
</dbReference>
<evidence type="ECO:0000259" key="10">
    <source>
        <dbReference type="PROSITE" id="PS51160"/>
    </source>
</evidence>
<reference evidence="20 21" key="2">
    <citation type="journal article" date="2015" name="Genome Announc.">
        <title>Complete Genome Sequences of Evolved Arsenate-Resistant Metallosphaera sedula Strains.</title>
        <authorList>
            <person name="Ai C."/>
            <person name="McCarthy S."/>
            <person name="Schackwitz W."/>
            <person name="Martin J."/>
            <person name="Lipzen A."/>
            <person name="Blum P."/>
        </authorList>
    </citation>
    <scope>NUCLEOTIDE SEQUENCE [LARGE SCALE GENOMIC DNA]</scope>
    <source>
        <strain evidence="15 21">ARS120-1</strain>
        <strain evidence="16 20">ARS120-2</strain>
        <strain evidence="13 23">ARS50-1</strain>
        <strain evidence="14 22">ARS50-2</strain>
    </source>
</reference>
<dbReference type="EMBL" id="CP012175">
    <property type="protein sequence ID" value="AKV80724.1"/>
    <property type="molecule type" value="Genomic_DNA"/>
</dbReference>
<dbReference type="GO" id="GO:0003998">
    <property type="term" value="F:acylphosphatase activity"/>
    <property type="evidence" value="ECO:0007669"/>
    <property type="project" value="UniProtKB-EC"/>
</dbReference>
<dbReference type="SUPFAM" id="SSF55821">
    <property type="entry name" value="YrdC/RibB"/>
    <property type="match status" value="1"/>
</dbReference>
<evidence type="ECO:0000313" key="12">
    <source>
        <dbReference type="EMBL" id="AIM27073.1"/>
    </source>
</evidence>
<evidence type="ECO:0000256" key="9">
    <source>
        <dbReference type="PROSITE-ProRule" id="PRU00520"/>
    </source>
</evidence>
<accession>A0A088E539</accession>
<evidence type="ECO:0000313" key="13">
    <source>
        <dbReference type="EMBL" id="AKV73987.1"/>
    </source>
</evidence>
<dbReference type="InterPro" id="IPR051060">
    <property type="entry name" value="Carbamoyltrans_HypF-like"/>
</dbReference>
<keyword evidence="4" id="KW-0479">Metal-binding</keyword>
<dbReference type="InterPro" id="IPR001792">
    <property type="entry name" value="Acylphosphatase-like_dom"/>
</dbReference>
<comment type="catalytic activity">
    <reaction evidence="9">
        <text>an acyl phosphate + H2O = a carboxylate + phosphate + H(+)</text>
        <dbReference type="Rhea" id="RHEA:14965"/>
        <dbReference type="ChEBI" id="CHEBI:15377"/>
        <dbReference type="ChEBI" id="CHEBI:15378"/>
        <dbReference type="ChEBI" id="CHEBI:29067"/>
        <dbReference type="ChEBI" id="CHEBI:43474"/>
        <dbReference type="ChEBI" id="CHEBI:59918"/>
        <dbReference type="EC" id="3.6.1.7"/>
    </reaction>
</comment>
<evidence type="ECO:0000313" key="20">
    <source>
        <dbReference type="Proteomes" id="UP000061362"/>
    </source>
</evidence>
<dbReference type="Proteomes" id="UP000062398">
    <property type="component" value="Chromosome"/>
</dbReference>
<evidence type="ECO:0000313" key="18">
    <source>
        <dbReference type="Proteomes" id="UP000029084"/>
    </source>
</evidence>
<dbReference type="EC" id="6.2.-.-" evidence="8"/>
<comment type="catalytic activity">
    <reaction evidence="7">
        <text>C-terminal L-cysteinyl-[HypE protein] + carbamoyl phosphate + ATP + H2O = C-terminal S-carboxamide-L-cysteinyl-[HypE protein] + AMP + phosphate + diphosphate + H(+)</text>
        <dbReference type="Rhea" id="RHEA:55636"/>
        <dbReference type="Rhea" id="RHEA-COMP:14247"/>
        <dbReference type="Rhea" id="RHEA-COMP:14392"/>
        <dbReference type="ChEBI" id="CHEBI:15377"/>
        <dbReference type="ChEBI" id="CHEBI:15378"/>
        <dbReference type="ChEBI" id="CHEBI:30616"/>
        <dbReference type="ChEBI" id="CHEBI:33019"/>
        <dbReference type="ChEBI" id="CHEBI:43474"/>
        <dbReference type="ChEBI" id="CHEBI:58228"/>
        <dbReference type="ChEBI" id="CHEBI:76913"/>
        <dbReference type="ChEBI" id="CHEBI:139126"/>
        <dbReference type="ChEBI" id="CHEBI:456215"/>
    </reaction>
</comment>
<dbReference type="PANTHER" id="PTHR42959">
    <property type="entry name" value="CARBAMOYLTRANSFERASE"/>
    <property type="match status" value="1"/>
</dbReference>
<feature type="active site" evidence="9">
    <location>
        <position position="18"/>
    </location>
</feature>
<evidence type="ECO:0000256" key="5">
    <source>
        <dbReference type="ARBA" id="ARBA00022771"/>
    </source>
</evidence>
<dbReference type="GO" id="GO:0003725">
    <property type="term" value="F:double-stranded RNA binding"/>
    <property type="evidence" value="ECO:0007669"/>
    <property type="project" value="InterPro"/>
</dbReference>
<dbReference type="Pfam" id="PF17788">
    <property type="entry name" value="HypF_C"/>
    <property type="match status" value="1"/>
</dbReference>
<feature type="active site" evidence="9">
    <location>
        <position position="36"/>
    </location>
</feature>
<evidence type="ECO:0000313" key="14">
    <source>
        <dbReference type="EMBL" id="AKV76226.1"/>
    </source>
</evidence>
<sequence>MKSFRITASGIVQGVGFRPFVFRTALKSGVSGFVRNLSGSEVEIVIQGSQDSISKFFSLFFLNLPPQSRLEQITITPLEGDILQGFKILKSEKMRYEASQIPPDFSVCSECIREVLDPGNRRYRYPFNSCVNCGPRFSMMRKVPYDRENTAMVEFPLCDECAQEYNDPDNERRFDAQGISCPKCGPRLYIEDMRGNRLEGDPIKLAGKLLTEGKIIAIKGIGGFHIACDPFDDDVVLTLRARKGRPSKPFAVMSISSDIISNFAEINPLEKDILESPERPIVLLKKREDSPISKHVSPGLDREGFFLYYTPLHYMLLSEVKGNTLVMTSANRHGYPMCTTESCVKEKLSGIVDYMLYHDREIVNRVDDSVIKFAGNRLHILRRGRGYAPLWIRMKSKFKTPAIALGAELQNAGALMFDDKVILTQYVGDTDKLENLQEMEKMLNFLMSTYDVRPRVILVDKNPGYQTRYVANRLSEKFSAEIVEVQHHFAHALSVAADHGSDEGVAIAIDGVGYGDDGNAWGGEILLFTGSEYERSYHLKYVPYPGGDVNALRPRRMLAIFLSQVMTLEEAGKIAGLNENEVIMLRSSLRGNRIYTSSTGRFLDAVSAFLGVCDRRTYEGEPAIRLEASASNGKLLDLDIPVVGNEIDTLKAFEWLISEEGKVNDIALTVQYRLGEALAKAALKLNPQVILVSGGAAVNEYILRGLRENSEGIEVITPRRVPSNDGGIALGQAHYLLQRDRAN</sequence>
<evidence type="ECO:0000313" key="15">
    <source>
        <dbReference type="EMBL" id="AKV78479.1"/>
    </source>
</evidence>
<protein>
    <recommendedName>
        <fullName evidence="8">Carbamoyltransferase</fullName>
        <ecNumber evidence="8">6.2.-.-</ecNumber>
    </recommendedName>
</protein>
<dbReference type="Pfam" id="PF00708">
    <property type="entry name" value="Acylphosphatase"/>
    <property type="match status" value="1"/>
</dbReference>
<evidence type="ECO:0000313" key="22">
    <source>
        <dbReference type="Proteomes" id="UP000062475"/>
    </source>
</evidence>
<evidence type="ECO:0000256" key="3">
    <source>
        <dbReference type="ARBA" id="ARBA00022598"/>
    </source>
</evidence>
<evidence type="ECO:0000256" key="6">
    <source>
        <dbReference type="ARBA" id="ARBA00022833"/>
    </source>
</evidence>
<dbReference type="GO" id="GO:0008270">
    <property type="term" value="F:zinc ion binding"/>
    <property type="evidence" value="ECO:0007669"/>
    <property type="project" value="UniProtKB-KW"/>
</dbReference>
<dbReference type="AlphaFoldDB" id="A0A088E539"/>
<reference evidence="17 19" key="3">
    <citation type="submission" date="2015-07" db="EMBL/GenBank/DDBJ databases">
        <title>Physiological, transcriptional responses and genome re-sequencing of acid resistant extremely thermoacidophilic Metallosphaera sedula SARC-M1.</title>
        <authorList>
            <person name="Ai C."/>
            <person name="McCarthy S."/>
            <person name="Eckrich V."/>
            <person name="Rudrappa D."/>
            <person name="Qiu G."/>
            <person name="Blum P."/>
        </authorList>
    </citation>
    <scope>NUCLEOTIDE SEQUENCE [LARGE SCALE GENOMIC DNA]</scope>
    <source>
        <strain evidence="17 19">SARC-M1</strain>
    </source>
</reference>
<dbReference type="SUPFAM" id="SSF54975">
    <property type="entry name" value="Acylphosphatase/BLUF domain-like"/>
    <property type="match status" value="1"/>
</dbReference>
<feature type="domain" description="Acylphosphatase-like" evidence="10">
    <location>
        <begin position="3"/>
        <end position="90"/>
    </location>
</feature>